<dbReference type="Gene3D" id="1.10.287.130">
    <property type="match status" value="1"/>
</dbReference>
<sequence>MNPQPPITAGLLDPKDSPARQIEKLLTIAAALMSHAEQGQGDRDAAFEEFRRAAVLEEHVRQRTRELEAALRLLHEANSTAESSRRQLSQAVEAIEEGFALFDPEQRLVLHNSRFCGDLPDARARLHPGISFPDYIRAVSHSENLRLPPDEGPEAWVEKRMALHRSDRIFYVDLTGDRWLQISEQHMEDGSTVVLQTNVTEIIRAERSERGKLLDDQARIIRATLDHINQGVAIFDAERRLAGWNWRLAQLLDIRAPLLRRGVDYDALIAPALSHTAFSDGFSPERLRAWIWQSGPCPPLSFEIEQPTGMVLAVYGQEMPGRGFVLSFTDVSRERLAIHSMLRANATLEARVATRTEQLAAALASAERANATRSRFVAAASHDLLQPLSAAKLFVAAARDEAGPGQSTTLEKAYNALISVEGILGALLDISRLEAGSGSIDVTPLPLSLLLAQLTDEFVPFAAEKGLRLTILPCALAVESDPAYLRRILQNLIGNALRYTSQGRVLVGVRRLKGAVRVEVHDTGPGIAPEDQQAVFREFHRIGGSASAAAGMGLGLAIVERACALLRHPLTLRSRPGLGTCFAVELPVAPDLPPAGLAPAPLQMEDAPCGRIALLVENDEGLRRAIALLLERRGIDVLEAASGPEAIGLLEEIGIVPDLYLIDQQLGAGPTGVETARILHRTFGQRPTRIITADRTAATRTAAGAAGLEIMFKPIDPDALGAFVLQSD</sequence>
<dbReference type="InterPro" id="IPR004358">
    <property type="entry name" value="Sig_transdc_His_kin-like_C"/>
</dbReference>
<dbReference type="InterPro" id="IPR003594">
    <property type="entry name" value="HATPase_dom"/>
</dbReference>
<dbReference type="Gene3D" id="3.40.50.2300">
    <property type="match status" value="1"/>
</dbReference>
<dbReference type="RefSeq" id="WP_226936743.1">
    <property type="nucleotide sequence ID" value="NZ_JACDXX010000014.1"/>
</dbReference>
<dbReference type="Pfam" id="PF00072">
    <property type="entry name" value="Response_reg"/>
    <property type="match status" value="1"/>
</dbReference>
<organism evidence="9 10">
    <name type="scientific">Pseudogemmobacter faecipullorum</name>
    <dbReference type="NCBI Taxonomy" id="2755041"/>
    <lineage>
        <taxon>Bacteria</taxon>
        <taxon>Pseudomonadati</taxon>
        <taxon>Pseudomonadota</taxon>
        <taxon>Alphaproteobacteria</taxon>
        <taxon>Rhodobacterales</taxon>
        <taxon>Paracoccaceae</taxon>
        <taxon>Pseudogemmobacter</taxon>
    </lineage>
</organism>
<evidence type="ECO:0000256" key="2">
    <source>
        <dbReference type="ARBA" id="ARBA00012438"/>
    </source>
</evidence>
<dbReference type="InterPro" id="IPR005467">
    <property type="entry name" value="His_kinase_dom"/>
</dbReference>
<evidence type="ECO:0000256" key="4">
    <source>
        <dbReference type="ARBA" id="ARBA00022679"/>
    </source>
</evidence>
<evidence type="ECO:0000259" key="7">
    <source>
        <dbReference type="PROSITE" id="PS50109"/>
    </source>
</evidence>
<keyword evidence="3 6" id="KW-0597">Phosphoprotein</keyword>
<evidence type="ECO:0000256" key="3">
    <source>
        <dbReference type="ARBA" id="ARBA00022553"/>
    </source>
</evidence>
<evidence type="ECO:0000313" key="9">
    <source>
        <dbReference type="EMBL" id="MCB5411272.1"/>
    </source>
</evidence>
<dbReference type="Pfam" id="PF12860">
    <property type="entry name" value="PAS_7"/>
    <property type="match status" value="2"/>
</dbReference>
<keyword evidence="10" id="KW-1185">Reference proteome</keyword>
<evidence type="ECO:0000256" key="6">
    <source>
        <dbReference type="PROSITE-ProRule" id="PRU00169"/>
    </source>
</evidence>
<evidence type="ECO:0000313" key="10">
    <source>
        <dbReference type="Proteomes" id="UP001198571"/>
    </source>
</evidence>
<proteinExistence type="predicted"/>
<dbReference type="InterPro" id="IPR036097">
    <property type="entry name" value="HisK_dim/P_sf"/>
</dbReference>
<protein>
    <recommendedName>
        <fullName evidence="2">histidine kinase</fullName>
        <ecNumber evidence="2">2.7.13.3</ecNumber>
    </recommendedName>
</protein>
<dbReference type="EC" id="2.7.13.3" evidence="2"/>
<dbReference type="SMART" id="SM00388">
    <property type="entry name" value="HisKA"/>
    <property type="match status" value="1"/>
</dbReference>
<reference evidence="9 10" key="1">
    <citation type="submission" date="2020-07" db="EMBL/GenBank/DDBJ databases">
        <title>Pseudogemmobacter sp. nov., isolated from poultry manure in Taiwan.</title>
        <authorList>
            <person name="Lin S.-Y."/>
            <person name="Tang Y.-S."/>
            <person name="Young C.-C."/>
        </authorList>
    </citation>
    <scope>NUCLEOTIDE SEQUENCE [LARGE SCALE GENOMIC DNA]</scope>
    <source>
        <strain evidence="9 10">CC-YST710</strain>
    </source>
</reference>
<keyword evidence="4" id="KW-0808">Transferase</keyword>
<comment type="catalytic activity">
    <reaction evidence="1">
        <text>ATP + protein L-histidine = ADP + protein N-phospho-L-histidine.</text>
        <dbReference type="EC" id="2.7.13.3"/>
    </reaction>
</comment>
<keyword evidence="5" id="KW-0418">Kinase</keyword>
<name>A0ABS8CPF2_9RHOB</name>
<feature type="domain" description="Response regulatory" evidence="8">
    <location>
        <begin position="612"/>
        <end position="728"/>
    </location>
</feature>
<dbReference type="Proteomes" id="UP001198571">
    <property type="component" value="Unassembled WGS sequence"/>
</dbReference>
<dbReference type="SUPFAM" id="SSF52172">
    <property type="entry name" value="CheY-like"/>
    <property type="match status" value="1"/>
</dbReference>
<dbReference type="SUPFAM" id="SSF55874">
    <property type="entry name" value="ATPase domain of HSP90 chaperone/DNA topoisomerase II/histidine kinase"/>
    <property type="match status" value="1"/>
</dbReference>
<dbReference type="Pfam" id="PF02518">
    <property type="entry name" value="HATPase_c"/>
    <property type="match status" value="1"/>
</dbReference>
<gene>
    <name evidence="9" type="ORF">H0485_14865</name>
</gene>
<dbReference type="PROSITE" id="PS50110">
    <property type="entry name" value="RESPONSE_REGULATORY"/>
    <property type="match status" value="1"/>
</dbReference>
<dbReference type="PANTHER" id="PTHR43047:SF9">
    <property type="entry name" value="HISTIDINE KINASE"/>
    <property type="match status" value="1"/>
</dbReference>
<evidence type="ECO:0000256" key="1">
    <source>
        <dbReference type="ARBA" id="ARBA00000085"/>
    </source>
</evidence>
<accession>A0ABS8CPF2</accession>
<dbReference type="PROSITE" id="PS50109">
    <property type="entry name" value="HIS_KIN"/>
    <property type="match status" value="1"/>
</dbReference>
<comment type="caution">
    <text evidence="9">The sequence shown here is derived from an EMBL/GenBank/DDBJ whole genome shotgun (WGS) entry which is preliminary data.</text>
</comment>
<dbReference type="InterPro" id="IPR001789">
    <property type="entry name" value="Sig_transdc_resp-reg_receiver"/>
</dbReference>
<dbReference type="SMART" id="SM00448">
    <property type="entry name" value="REC"/>
    <property type="match status" value="1"/>
</dbReference>
<dbReference type="InterPro" id="IPR036890">
    <property type="entry name" value="HATPase_C_sf"/>
</dbReference>
<dbReference type="Pfam" id="PF00512">
    <property type="entry name" value="HisKA"/>
    <property type="match status" value="1"/>
</dbReference>
<dbReference type="SMART" id="SM00387">
    <property type="entry name" value="HATPase_c"/>
    <property type="match status" value="1"/>
</dbReference>
<dbReference type="CDD" id="cd00082">
    <property type="entry name" value="HisKA"/>
    <property type="match status" value="1"/>
</dbReference>
<dbReference type="SUPFAM" id="SSF47384">
    <property type="entry name" value="Homodimeric domain of signal transducing histidine kinase"/>
    <property type="match status" value="1"/>
</dbReference>
<feature type="domain" description="Histidine kinase" evidence="7">
    <location>
        <begin position="379"/>
        <end position="590"/>
    </location>
</feature>
<dbReference type="EMBL" id="JACDXX010000014">
    <property type="protein sequence ID" value="MCB5411272.1"/>
    <property type="molecule type" value="Genomic_DNA"/>
</dbReference>
<feature type="modified residue" description="4-aspartylphosphate" evidence="6">
    <location>
        <position position="663"/>
    </location>
</feature>
<evidence type="ECO:0000256" key="5">
    <source>
        <dbReference type="ARBA" id="ARBA00022777"/>
    </source>
</evidence>
<dbReference type="Gene3D" id="3.30.565.10">
    <property type="entry name" value="Histidine kinase-like ATPase, C-terminal domain"/>
    <property type="match status" value="1"/>
</dbReference>
<dbReference type="InterPro" id="IPR011006">
    <property type="entry name" value="CheY-like_superfamily"/>
</dbReference>
<dbReference type="InterPro" id="IPR003661">
    <property type="entry name" value="HisK_dim/P_dom"/>
</dbReference>
<dbReference type="PANTHER" id="PTHR43047">
    <property type="entry name" value="TWO-COMPONENT HISTIDINE PROTEIN KINASE"/>
    <property type="match status" value="1"/>
</dbReference>
<dbReference type="PRINTS" id="PR00344">
    <property type="entry name" value="BCTRLSENSOR"/>
</dbReference>
<evidence type="ECO:0000259" key="8">
    <source>
        <dbReference type="PROSITE" id="PS50110"/>
    </source>
</evidence>